<dbReference type="GO" id="GO:0005737">
    <property type="term" value="C:cytoplasm"/>
    <property type="evidence" value="ECO:0007669"/>
    <property type="project" value="UniProtKB-SubCell"/>
</dbReference>
<dbReference type="EMBL" id="JAFJMO010000003">
    <property type="protein sequence ID" value="KAJ8282567.1"/>
    <property type="molecule type" value="Genomic_DNA"/>
</dbReference>
<dbReference type="Pfam" id="PF25624">
    <property type="entry name" value="PH_S11IP_C"/>
    <property type="match status" value="1"/>
</dbReference>
<evidence type="ECO:0000256" key="7">
    <source>
        <dbReference type="SAM" id="MobiDB-lite"/>
    </source>
</evidence>
<dbReference type="InterPro" id="IPR031782">
    <property type="entry name" value="LIP1_N"/>
</dbReference>
<evidence type="ECO:0000256" key="1">
    <source>
        <dbReference type="ARBA" id="ARBA00004496"/>
    </source>
</evidence>
<evidence type="ECO:0000256" key="5">
    <source>
        <dbReference type="ARBA" id="ARBA00022614"/>
    </source>
</evidence>
<dbReference type="InterPro" id="IPR032675">
    <property type="entry name" value="LRR_dom_sf"/>
</dbReference>
<feature type="compositionally biased region" description="Basic residues" evidence="7">
    <location>
        <begin position="380"/>
        <end position="393"/>
    </location>
</feature>
<protein>
    <recommendedName>
        <fullName evidence="3">Serine/threonine-protein kinase 11-interacting protein</fullName>
    </recommendedName>
</protein>
<keyword evidence="6" id="KW-0677">Repeat</keyword>
<reference evidence="12" key="1">
    <citation type="journal article" date="2023" name="Science">
        <title>Genome structures resolve the early diversification of teleost fishes.</title>
        <authorList>
            <person name="Parey E."/>
            <person name="Louis A."/>
            <person name="Montfort J."/>
            <person name="Bouchez O."/>
            <person name="Roques C."/>
            <person name="Iampietro C."/>
            <person name="Lluch J."/>
            <person name="Castinel A."/>
            <person name="Donnadieu C."/>
            <person name="Desvignes T."/>
            <person name="Floi Bucao C."/>
            <person name="Jouanno E."/>
            <person name="Wen M."/>
            <person name="Mejri S."/>
            <person name="Dirks R."/>
            <person name="Jansen H."/>
            <person name="Henkel C."/>
            <person name="Chen W.J."/>
            <person name="Zahm M."/>
            <person name="Cabau C."/>
            <person name="Klopp C."/>
            <person name="Thompson A.W."/>
            <person name="Robinson-Rechavi M."/>
            <person name="Braasch I."/>
            <person name="Lecointre G."/>
            <person name="Bobe J."/>
            <person name="Postlethwait J.H."/>
            <person name="Berthelot C."/>
            <person name="Roest Crollius H."/>
            <person name="Guiguen Y."/>
        </authorList>
    </citation>
    <scope>NUCLEOTIDE SEQUENCE</scope>
    <source>
        <strain evidence="12">Concon-B</strain>
    </source>
</reference>
<feature type="region of interest" description="Disordered" evidence="7">
    <location>
        <begin position="703"/>
        <end position="729"/>
    </location>
</feature>
<dbReference type="InterPro" id="IPR057676">
    <property type="entry name" value="PH_S11IP_C"/>
</dbReference>
<organism evidence="12 13">
    <name type="scientific">Conger conger</name>
    <name type="common">Conger eel</name>
    <name type="synonym">Muraena conger</name>
    <dbReference type="NCBI Taxonomy" id="82655"/>
    <lineage>
        <taxon>Eukaryota</taxon>
        <taxon>Metazoa</taxon>
        <taxon>Chordata</taxon>
        <taxon>Craniata</taxon>
        <taxon>Vertebrata</taxon>
        <taxon>Euteleostomi</taxon>
        <taxon>Actinopterygii</taxon>
        <taxon>Neopterygii</taxon>
        <taxon>Teleostei</taxon>
        <taxon>Anguilliformes</taxon>
        <taxon>Congridae</taxon>
        <taxon>Conger</taxon>
    </lineage>
</organism>
<dbReference type="Pfam" id="PF25357">
    <property type="entry name" value="PH_S11IP"/>
    <property type="match status" value="1"/>
</dbReference>
<evidence type="ECO:0000313" key="12">
    <source>
        <dbReference type="EMBL" id="KAJ8282567.1"/>
    </source>
</evidence>
<proteinExistence type="inferred from homology"/>
<feature type="region of interest" description="Disordered" evidence="7">
    <location>
        <begin position="345"/>
        <end position="409"/>
    </location>
</feature>
<feature type="domain" description="PLEKHM2 PH" evidence="9">
    <location>
        <begin position="877"/>
        <end position="1008"/>
    </location>
</feature>
<evidence type="ECO:0000256" key="6">
    <source>
        <dbReference type="ARBA" id="ARBA00022737"/>
    </source>
</evidence>
<dbReference type="PANTHER" id="PTHR15454">
    <property type="entry name" value="NISCHARIN RELATED"/>
    <property type="match status" value="1"/>
</dbReference>
<accession>A0A9Q1I3S7</accession>
<evidence type="ECO:0000256" key="2">
    <source>
        <dbReference type="ARBA" id="ARBA00008771"/>
    </source>
</evidence>
<feature type="compositionally biased region" description="Polar residues" evidence="7">
    <location>
        <begin position="522"/>
        <end position="531"/>
    </location>
</feature>
<feature type="domain" description="STK11-interacting protein C-terminal PH" evidence="11">
    <location>
        <begin position="1019"/>
        <end position="1172"/>
    </location>
</feature>
<dbReference type="InterPro" id="IPR001611">
    <property type="entry name" value="Leu-rich_rpt"/>
</dbReference>
<feature type="compositionally biased region" description="Basic and acidic residues" evidence="7">
    <location>
        <begin position="703"/>
        <end position="723"/>
    </location>
</feature>
<dbReference type="PANTHER" id="PTHR15454:SF69">
    <property type="entry name" value="SERINE_THREONINE-PROTEIN KINASE 11-INTERACTING PROTEIN"/>
    <property type="match status" value="1"/>
</dbReference>
<keyword evidence="4" id="KW-0963">Cytoplasm</keyword>
<dbReference type="Proteomes" id="UP001152803">
    <property type="component" value="Unassembled WGS sequence"/>
</dbReference>
<dbReference type="PROSITE" id="PS51450">
    <property type="entry name" value="LRR"/>
    <property type="match status" value="2"/>
</dbReference>
<keyword evidence="5" id="KW-0433">Leucine-rich repeat</keyword>
<evidence type="ECO:0000256" key="4">
    <source>
        <dbReference type="ARBA" id="ARBA00022490"/>
    </source>
</evidence>
<evidence type="ECO:0000256" key="3">
    <source>
        <dbReference type="ARBA" id="ARBA00020683"/>
    </source>
</evidence>
<dbReference type="InterPro" id="IPR057288">
    <property type="entry name" value="PH_PLEKHM2"/>
</dbReference>
<dbReference type="Pfam" id="PF15904">
    <property type="entry name" value="LIP1"/>
    <property type="match status" value="1"/>
</dbReference>
<comment type="caution">
    <text evidence="12">The sequence shown here is derived from an EMBL/GenBank/DDBJ whole genome shotgun (WGS) entry which is preliminary data.</text>
</comment>
<evidence type="ECO:0000259" key="11">
    <source>
        <dbReference type="Pfam" id="PF25624"/>
    </source>
</evidence>
<dbReference type="GO" id="GO:0008104">
    <property type="term" value="P:intracellular protein localization"/>
    <property type="evidence" value="ECO:0007669"/>
    <property type="project" value="TreeGrafter"/>
</dbReference>
<dbReference type="Gene3D" id="3.80.10.10">
    <property type="entry name" value="Ribonuclease Inhibitor"/>
    <property type="match status" value="2"/>
</dbReference>
<dbReference type="FunFam" id="3.80.10.10:FF:000527">
    <property type="entry name" value="Serine/threonine kinase 11 interacting protein"/>
    <property type="match status" value="1"/>
</dbReference>
<evidence type="ECO:0000313" key="13">
    <source>
        <dbReference type="Proteomes" id="UP001152803"/>
    </source>
</evidence>
<feature type="region of interest" description="Disordered" evidence="7">
    <location>
        <begin position="515"/>
        <end position="550"/>
    </location>
</feature>
<gene>
    <name evidence="12" type="ORF">COCON_G00050860</name>
</gene>
<sequence>MSPPSSGQLNLVRTLATLLRDNGDSVLDGSSTLTLQVGCLQHLTCLFQQFLHSRTNQHGFLALPSHPADTPSMLQVQFLFDMLQKTISLKLINPPGPSLQSVVKIFPFKSLRYLELKRIPPHCLEGLRAVYSELQVFVCSRSVSSLQELLSLCGGDLSSALPWLELHTLNFSYNSISCLDESLRLLNVLRSLDLSHNRIQNCGEFLQPLSDLQHLNLGYNFLQRVPLLGISCRATLVKLILRNNELETINGVEQLCSLQHLDLAYNLLMEHSQLAPLSLLHNLNLLQLEGNPLYFHKNHRLCAVRHISPKAAFRRLNLDGCLLSSCELEVLRRLGLVIGQMTQPVSQTSMATEKGPQEVSSGAGELSDSLCLSEPMMKPLTRKKSRTKVRVRRASISEPSDTDHDLRTQSSLQDIVLHHQKDIERMETFRDQLGEDWLRYQHHLEKPSTPQESGRSETDHSAVMNGHCATPPSPSADPSEEISQPPQLDQHASPLLTSEPKQELLEVELDTESTLRWPGHGTENTDSTLETSVGEMHLPGDCSTPVPKEEEEEELEVDLCLPLLVGVLSEGEEDQGMRTAQGPLFLRVKTGHMLEVDMQSGRVMAKLELDSLQEVTTSQATWTEEEVQYPAVELHFSYINRTRRRRCYIMLDDNPEQMQQALADILFQVVEENRRRLPEGHQQPERMQCLRCCAEFSQQGEREGMKMIPRRDVGEWEESRQDDSESVLNCPECGSDHVVQLADQLVPSTSTPVQSEDDDGFDDSNTGSLHQEPALGEACLTSGSPALMETGLSDTFLTARSHTFYIGDGDGSSLTDRSSPSQVAAFQTPSGLCNEELYTSYNYTNPLPTQPTPPLQAQPLHMEGTNPAQFDLLAENFEAVDHRLKLFLDVEVFENDSEEFRCYLKISTVKFGDPLEFLSLLVVSDESIYILEVTVEAQKQPSDLFLKRASHPISELSYLELGLGSQSIHMEFDDGGSAYTLLVRDRTRCKHFFAFLTGIVKELAPKSNSKLKSISNTRLNPQHHLWSLLCDTGKAGDVEDFQPQFLYVLAFLVPGGSLSPVTVLATQDMLYLLNEDHQWRKSLLDATPNDDPSSCSGSVIIQETQPISCVSSVHLFTSDPCRVNINIYDEVEKEEKPWVLLSGSAELTQALVDWVRSQWEAMFGVRLMTSLQEAGS</sequence>
<comment type="subcellular location">
    <subcellularLocation>
        <location evidence="1">Cytoplasm</location>
    </subcellularLocation>
</comment>
<dbReference type="OrthoDB" id="7451790at2759"/>
<comment type="similarity">
    <text evidence="2">Belongs to the STK11IP family.</text>
</comment>
<feature type="region of interest" description="Disordered" evidence="7">
    <location>
        <begin position="445"/>
        <end position="493"/>
    </location>
</feature>
<feature type="domain" description="LKB1 serine/threonine kinase interacting protein 1 N-terminal" evidence="8">
    <location>
        <begin position="7"/>
        <end position="95"/>
    </location>
</feature>
<keyword evidence="13" id="KW-1185">Reference proteome</keyword>
<dbReference type="Pfam" id="PF23142">
    <property type="entry name" value="PH_PLEKHM2"/>
    <property type="match status" value="1"/>
</dbReference>
<evidence type="ECO:0000259" key="8">
    <source>
        <dbReference type="Pfam" id="PF15904"/>
    </source>
</evidence>
<dbReference type="InterPro" id="IPR057292">
    <property type="entry name" value="PH_S11IP"/>
</dbReference>
<feature type="region of interest" description="Disordered" evidence="7">
    <location>
        <begin position="748"/>
        <end position="771"/>
    </location>
</feature>
<name>A0A9Q1I3S7_CONCO</name>
<feature type="domain" description="Serine/threonine-protein kinase 11-interacting protein PH" evidence="10">
    <location>
        <begin position="553"/>
        <end position="673"/>
    </location>
</feature>
<evidence type="ECO:0000259" key="10">
    <source>
        <dbReference type="Pfam" id="PF25357"/>
    </source>
</evidence>
<dbReference type="SUPFAM" id="SSF52058">
    <property type="entry name" value="L domain-like"/>
    <property type="match status" value="1"/>
</dbReference>
<dbReference type="AlphaFoldDB" id="A0A9Q1I3S7"/>
<evidence type="ECO:0000259" key="9">
    <source>
        <dbReference type="Pfam" id="PF23142"/>
    </source>
</evidence>